<dbReference type="Gene3D" id="3.40.1350.60">
    <property type="match status" value="1"/>
</dbReference>
<comment type="similarity">
    <text evidence="1">Belongs to the SfsA family.</text>
</comment>
<dbReference type="AlphaFoldDB" id="A0A7T7CES5"/>
<dbReference type="HAMAP" id="MF_00095">
    <property type="entry name" value="SfsA"/>
    <property type="match status" value="1"/>
</dbReference>
<reference evidence="4 5" key="1">
    <citation type="submission" date="2020-06" db="EMBL/GenBank/DDBJ databases">
        <title>Genomic analysis of Salicibibacter sp. NKC21-4.</title>
        <authorList>
            <person name="Oh Y.J."/>
        </authorList>
    </citation>
    <scope>NUCLEOTIDE SEQUENCE [LARGE SCALE GENOMIC DNA]</scope>
    <source>
        <strain evidence="4 5">NKC21-4</strain>
    </source>
</reference>
<sequence>MFMPYRDQLYKATFIDRPNRFIIRAKKEDGKTVIAHLPDPGRLIELLIPGREIWVRYVDNPKRKTQWSAVLCESEDACVYVSLDTTFPNRLIAQALKEKRIEALKKYNYVRAEYPFAGARWDFLLENKGQSLLLEVKSVTLAEDGIAYFPDAVTARGRKHVETLTDIQIEGNYDTAVLFVVQRGDVTSVRLATHIDPAFSSALQEAADTGVATLAVTTDVRLEGVKLGQELPVQLNNQKGSIK</sequence>
<dbReference type="PANTHER" id="PTHR30545">
    <property type="entry name" value="SUGAR FERMENTATION STIMULATION PROTEIN A"/>
    <property type="match status" value="1"/>
</dbReference>
<organism evidence="4 5">
    <name type="scientific">Salicibibacter cibi</name>
    <dbReference type="NCBI Taxonomy" id="2743001"/>
    <lineage>
        <taxon>Bacteria</taxon>
        <taxon>Bacillati</taxon>
        <taxon>Bacillota</taxon>
        <taxon>Bacilli</taxon>
        <taxon>Bacillales</taxon>
        <taxon>Bacillaceae</taxon>
        <taxon>Salicibibacter</taxon>
    </lineage>
</organism>
<dbReference type="PANTHER" id="PTHR30545:SF2">
    <property type="entry name" value="SUGAR FERMENTATION STIMULATION PROTEIN A"/>
    <property type="match status" value="1"/>
</dbReference>
<evidence type="ECO:0000256" key="1">
    <source>
        <dbReference type="HAMAP-Rule" id="MF_00095"/>
    </source>
</evidence>
<proteinExistence type="inferred from homology"/>
<dbReference type="InterPro" id="IPR005224">
    <property type="entry name" value="SfsA"/>
</dbReference>
<feature type="domain" description="Sugar fermentation stimulation protein C-terminal" evidence="2">
    <location>
        <begin position="87"/>
        <end position="223"/>
    </location>
</feature>
<dbReference type="CDD" id="cd22359">
    <property type="entry name" value="SfsA-like_bacterial"/>
    <property type="match status" value="1"/>
</dbReference>
<dbReference type="EMBL" id="CP054706">
    <property type="protein sequence ID" value="QQK79369.1"/>
    <property type="molecule type" value="Genomic_DNA"/>
</dbReference>
<dbReference type="InterPro" id="IPR041465">
    <property type="entry name" value="SfsA_N"/>
</dbReference>
<gene>
    <name evidence="1 4" type="primary">sfsA</name>
    <name evidence="4" type="ORF">HUG20_05340</name>
</gene>
<dbReference type="Pfam" id="PF03749">
    <property type="entry name" value="SfsA"/>
    <property type="match status" value="1"/>
</dbReference>
<name>A0A7T7CES5_9BACI</name>
<evidence type="ECO:0000259" key="3">
    <source>
        <dbReference type="Pfam" id="PF17746"/>
    </source>
</evidence>
<protein>
    <recommendedName>
        <fullName evidence="1">Sugar fermentation stimulation protein homolog</fullName>
    </recommendedName>
</protein>
<evidence type="ECO:0000313" key="4">
    <source>
        <dbReference type="EMBL" id="QQK79369.1"/>
    </source>
</evidence>
<evidence type="ECO:0000259" key="2">
    <source>
        <dbReference type="Pfam" id="PF03749"/>
    </source>
</evidence>
<dbReference type="Pfam" id="PF17746">
    <property type="entry name" value="SfsA_N"/>
    <property type="match status" value="1"/>
</dbReference>
<dbReference type="RefSeq" id="WP_200088894.1">
    <property type="nucleotide sequence ID" value="NZ_CP054706.1"/>
</dbReference>
<dbReference type="GO" id="GO:0003677">
    <property type="term" value="F:DNA binding"/>
    <property type="evidence" value="ECO:0007669"/>
    <property type="project" value="InterPro"/>
</dbReference>
<evidence type="ECO:0000313" key="5">
    <source>
        <dbReference type="Proteomes" id="UP000595349"/>
    </source>
</evidence>
<dbReference type="KEGG" id="scib:HUG20_05340"/>
<dbReference type="Proteomes" id="UP000595349">
    <property type="component" value="Chromosome"/>
</dbReference>
<dbReference type="InterPro" id="IPR040452">
    <property type="entry name" value="SfsA_C"/>
</dbReference>
<accession>A0A7T7CES5</accession>
<dbReference type="Gene3D" id="2.40.50.580">
    <property type="match status" value="1"/>
</dbReference>
<feature type="domain" description="SfsA N-terminal OB" evidence="3">
    <location>
        <begin position="15"/>
        <end position="81"/>
    </location>
</feature>
<dbReference type="NCBIfam" id="TIGR00230">
    <property type="entry name" value="sfsA"/>
    <property type="match status" value="1"/>
</dbReference>
<keyword evidence="5" id="KW-1185">Reference proteome</keyword>